<dbReference type="InterPro" id="IPR014729">
    <property type="entry name" value="Rossmann-like_a/b/a_fold"/>
</dbReference>
<dbReference type="Pfam" id="PF01171">
    <property type="entry name" value="ATP_bind_3"/>
    <property type="match status" value="2"/>
</dbReference>
<evidence type="ECO:0000256" key="6">
    <source>
        <dbReference type="ARBA" id="ARBA00048539"/>
    </source>
</evidence>
<evidence type="ECO:0000256" key="1">
    <source>
        <dbReference type="ARBA" id="ARBA00013267"/>
    </source>
</evidence>
<evidence type="ECO:0000256" key="7">
    <source>
        <dbReference type="SAM" id="MobiDB-lite"/>
    </source>
</evidence>
<keyword evidence="3" id="KW-0819">tRNA processing</keyword>
<keyword evidence="5" id="KW-0067">ATP-binding</keyword>
<dbReference type="InterPro" id="IPR012094">
    <property type="entry name" value="tRNA_Ile_lys_synt"/>
</dbReference>
<dbReference type="GO" id="GO:0005524">
    <property type="term" value="F:ATP binding"/>
    <property type="evidence" value="ECO:0007669"/>
    <property type="project" value="UniProtKB-KW"/>
</dbReference>
<dbReference type="RefSeq" id="XP_035320298.1">
    <property type="nucleotide sequence ID" value="XM_035464034.1"/>
</dbReference>
<comment type="caution">
    <text evidence="9">The sequence shown here is derived from an EMBL/GenBank/DDBJ whole genome shotgun (WGS) entry which is preliminary data.</text>
</comment>
<evidence type="ECO:0000259" key="8">
    <source>
        <dbReference type="Pfam" id="PF01171"/>
    </source>
</evidence>
<dbReference type="PANTHER" id="PTHR43033:SF1">
    <property type="entry name" value="TRNA(ILE)-LYSIDINE SYNTHASE-RELATED"/>
    <property type="match status" value="1"/>
</dbReference>
<reference evidence="9" key="1">
    <citation type="submission" date="2020-03" db="EMBL/GenBank/DDBJ databases">
        <title>Site-based positive gene gene selection in Geosmithia morbida across the United States reveals a broad range of putative effectors and factors for local host and environmental adapation.</title>
        <authorList>
            <person name="Onufrak A."/>
            <person name="Murdoch R.W."/>
            <person name="Gazis R."/>
            <person name="Huff M."/>
            <person name="Staton M."/>
            <person name="Klingeman W."/>
            <person name="Hadziabdic D."/>
        </authorList>
    </citation>
    <scope>NUCLEOTIDE SEQUENCE</scope>
    <source>
        <strain evidence="9">1262</strain>
    </source>
</reference>
<name>A0A9P4YU07_9HYPO</name>
<sequence length="687" mass="77215">MGSRSPTRFLNSVTRPVAVLDFKESLDAICRPQFPAASWAQRRVPVLAISGGVDSMALAFLFSELQKTFPGLQLGSYPTHPACAVTVDHSLRPESADEAREVARTVRGMGSIKSMVRAIRWRDLRRRGIDPATLPNIESLSRRLRYRWLGLTCRALKSPFLFTAHHEDDQYETLLMRLLAGHGYRGLQGIRSANDMPETDGIYGVHKSGLLVDQKSPQPLVNFRPTVRETKKLRHIFTDDKDAGGGDVMLDWDSLDGIHFHPQTPPANEPLLPYLTPLSTEDGGVQVYRPLLGFGKDRLRATCEANGIPWFEDSTNQDETMTRRNAVRHLVGNYTLPRALQKPAVLAMCHRSQRRRRLEEAEARRLLVRAAVARDFDSCAGTLIIDPPTLGARDIGSGRPRRLHDDARREARRPHQRLIAALATRHLMSFVTPEKSLPAPSTVGTVVDRLFPDLAPEPPTGAPAAFSFSGVLFDPIVRPGTPTKWLLSRAPYRSSLPAPDFSVDWRDCSTPPPTDEESTSGLLDTWAEKSHGWRRLVHPKMWDGRYWISLASCVSERFHVRPYRADRAREFRASLPPKTRARLEDLLKHYAPGKVRTTLPALYRADTGSGDERERVRDEHLEMLALPSLGIRLDGLDRWVKYEISYKKVDATLLGGGRGTSSRGPLVGYRGTVGLSRRRRLQRMRHP</sequence>
<dbReference type="OrthoDB" id="434144at2759"/>
<dbReference type="GeneID" id="55968284"/>
<feature type="region of interest" description="Disordered" evidence="7">
    <location>
        <begin position="394"/>
        <end position="413"/>
    </location>
</feature>
<evidence type="ECO:0000256" key="2">
    <source>
        <dbReference type="ARBA" id="ARBA00022598"/>
    </source>
</evidence>
<dbReference type="Proteomes" id="UP000749293">
    <property type="component" value="Unassembled WGS sequence"/>
</dbReference>
<comment type="catalytic activity">
    <reaction evidence="6">
        <text>cytidine(34) in tRNA(Ile2) + L-lysine + ATP = lysidine(34) in tRNA(Ile2) + AMP + diphosphate + H(+)</text>
        <dbReference type="Rhea" id="RHEA:43744"/>
        <dbReference type="Rhea" id="RHEA-COMP:10625"/>
        <dbReference type="Rhea" id="RHEA-COMP:10670"/>
        <dbReference type="ChEBI" id="CHEBI:15378"/>
        <dbReference type="ChEBI" id="CHEBI:30616"/>
        <dbReference type="ChEBI" id="CHEBI:32551"/>
        <dbReference type="ChEBI" id="CHEBI:33019"/>
        <dbReference type="ChEBI" id="CHEBI:82748"/>
        <dbReference type="ChEBI" id="CHEBI:83665"/>
        <dbReference type="ChEBI" id="CHEBI:456215"/>
        <dbReference type="EC" id="6.3.4.19"/>
    </reaction>
</comment>
<dbReference type="HAMAP" id="MF_01161">
    <property type="entry name" value="tRNA_Ile_lys_synt"/>
    <property type="match status" value="1"/>
</dbReference>
<organism evidence="9 10">
    <name type="scientific">Geosmithia morbida</name>
    <dbReference type="NCBI Taxonomy" id="1094350"/>
    <lineage>
        <taxon>Eukaryota</taxon>
        <taxon>Fungi</taxon>
        <taxon>Dikarya</taxon>
        <taxon>Ascomycota</taxon>
        <taxon>Pezizomycotina</taxon>
        <taxon>Sordariomycetes</taxon>
        <taxon>Hypocreomycetidae</taxon>
        <taxon>Hypocreales</taxon>
        <taxon>Bionectriaceae</taxon>
        <taxon>Geosmithia</taxon>
    </lineage>
</organism>
<proteinExistence type="inferred from homology"/>
<dbReference type="SUPFAM" id="SSF52402">
    <property type="entry name" value="Adenine nucleotide alpha hydrolases-like"/>
    <property type="match status" value="1"/>
</dbReference>
<dbReference type="AlphaFoldDB" id="A0A9P4YU07"/>
<evidence type="ECO:0000256" key="5">
    <source>
        <dbReference type="ARBA" id="ARBA00022840"/>
    </source>
</evidence>
<keyword evidence="2" id="KW-0436">Ligase</keyword>
<protein>
    <recommendedName>
        <fullName evidence="1">tRNA(Ile)-lysidine synthetase</fullName>
        <ecNumber evidence="1">6.3.4.19</ecNumber>
    </recommendedName>
</protein>
<evidence type="ECO:0000256" key="3">
    <source>
        <dbReference type="ARBA" id="ARBA00022694"/>
    </source>
</evidence>
<dbReference type="EC" id="6.3.4.19" evidence="1"/>
<dbReference type="Gene3D" id="3.40.50.620">
    <property type="entry name" value="HUPs"/>
    <property type="match status" value="1"/>
</dbReference>
<gene>
    <name evidence="9" type="ORF">GMORB2_2054</name>
</gene>
<feature type="domain" description="tRNA(Ile)-lysidine/2-thiocytidine synthase N-terminal" evidence="8">
    <location>
        <begin position="282"/>
        <end position="329"/>
    </location>
</feature>
<dbReference type="GO" id="GO:0008033">
    <property type="term" value="P:tRNA processing"/>
    <property type="evidence" value="ECO:0007669"/>
    <property type="project" value="UniProtKB-KW"/>
</dbReference>
<feature type="domain" description="tRNA(Ile)-lysidine/2-thiocytidine synthase N-terminal" evidence="8">
    <location>
        <begin position="46"/>
        <end position="196"/>
    </location>
</feature>
<dbReference type="PANTHER" id="PTHR43033">
    <property type="entry name" value="TRNA(ILE)-LYSIDINE SYNTHASE-RELATED"/>
    <property type="match status" value="1"/>
</dbReference>
<evidence type="ECO:0000313" key="9">
    <source>
        <dbReference type="EMBL" id="KAF4121646.1"/>
    </source>
</evidence>
<dbReference type="InterPro" id="IPR012795">
    <property type="entry name" value="tRNA_Ile_lys_synt_N"/>
</dbReference>
<keyword evidence="10" id="KW-1185">Reference proteome</keyword>
<keyword evidence="4" id="KW-0547">Nucleotide-binding</keyword>
<dbReference type="GO" id="GO:0032267">
    <property type="term" value="F:tRNA(Ile)-lysidine synthase activity"/>
    <property type="evidence" value="ECO:0007669"/>
    <property type="project" value="UniProtKB-EC"/>
</dbReference>
<evidence type="ECO:0000313" key="10">
    <source>
        <dbReference type="Proteomes" id="UP000749293"/>
    </source>
</evidence>
<evidence type="ECO:0000256" key="4">
    <source>
        <dbReference type="ARBA" id="ARBA00022741"/>
    </source>
</evidence>
<dbReference type="CDD" id="cd01992">
    <property type="entry name" value="TilS_N"/>
    <property type="match status" value="1"/>
</dbReference>
<dbReference type="EMBL" id="JAANYQ010000012">
    <property type="protein sequence ID" value="KAF4121646.1"/>
    <property type="molecule type" value="Genomic_DNA"/>
</dbReference>
<accession>A0A9P4YU07</accession>
<dbReference type="InterPro" id="IPR011063">
    <property type="entry name" value="TilS/TtcA_N"/>
</dbReference>